<dbReference type="WBParaSite" id="PEQ_0000707101-mRNA-1">
    <property type="protein sequence ID" value="PEQ_0000707101-mRNA-1"/>
    <property type="gene ID" value="PEQ_0000707101"/>
</dbReference>
<dbReference type="SUPFAM" id="SSF55729">
    <property type="entry name" value="Acyl-CoA N-acyltransferases (Nat)"/>
    <property type="match status" value="1"/>
</dbReference>
<dbReference type="GO" id="GO:0008270">
    <property type="term" value="F:zinc ion binding"/>
    <property type="evidence" value="ECO:0007669"/>
    <property type="project" value="UniProtKB-KW"/>
</dbReference>
<dbReference type="AlphaFoldDB" id="A0A914RLA7"/>
<reference evidence="11" key="1">
    <citation type="submission" date="2022-11" db="UniProtKB">
        <authorList>
            <consortium name="WormBaseParasite"/>
        </authorList>
    </citation>
    <scope>IDENTIFICATION</scope>
</reference>
<protein>
    <recommendedName>
        <fullName evidence="2 7">Histone acetyltransferase</fullName>
        <ecNumber evidence="2 7">2.3.1.48</ecNumber>
    </recommendedName>
</protein>
<feature type="domain" description="MYST-type HAT" evidence="9">
    <location>
        <begin position="46"/>
        <end position="184"/>
    </location>
</feature>
<accession>A0A914RLA7</accession>
<evidence type="ECO:0000256" key="5">
    <source>
        <dbReference type="ARBA" id="ARBA00022833"/>
    </source>
</evidence>
<dbReference type="PANTHER" id="PTHR10615:SF161">
    <property type="entry name" value="HISTONE ACETYLTRANSFERASE KAT7"/>
    <property type="match status" value="1"/>
</dbReference>
<evidence type="ECO:0000256" key="2">
    <source>
        <dbReference type="ARBA" id="ARBA00013184"/>
    </source>
</evidence>
<feature type="region of interest" description="Disordered" evidence="8">
    <location>
        <begin position="27"/>
        <end position="47"/>
    </location>
</feature>
<dbReference type="EC" id="2.3.1.48" evidence="2 7"/>
<keyword evidence="5" id="KW-0862">Zinc</keyword>
<dbReference type="InterPro" id="IPR050603">
    <property type="entry name" value="MYST_HAT"/>
</dbReference>
<evidence type="ECO:0000256" key="1">
    <source>
        <dbReference type="ARBA" id="ARBA00010107"/>
    </source>
</evidence>
<dbReference type="GO" id="GO:0010485">
    <property type="term" value="F:histone H4 acetyltransferase activity"/>
    <property type="evidence" value="ECO:0007669"/>
    <property type="project" value="TreeGrafter"/>
</dbReference>
<keyword evidence="6" id="KW-0007">Acetylation</keyword>
<dbReference type="GO" id="GO:0036409">
    <property type="term" value="C:histone H3-K14 acetyltransferase complex"/>
    <property type="evidence" value="ECO:0007669"/>
    <property type="project" value="TreeGrafter"/>
</dbReference>
<dbReference type="GO" id="GO:0006357">
    <property type="term" value="P:regulation of transcription by RNA polymerase II"/>
    <property type="evidence" value="ECO:0007669"/>
    <property type="project" value="TreeGrafter"/>
</dbReference>
<comment type="subcellular location">
    <subcellularLocation>
        <location evidence="7">Nucleus</location>
    </subcellularLocation>
</comment>
<name>A0A914RLA7_PAREQ</name>
<dbReference type="Proteomes" id="UP000887564">
    <property type="component" value="Unplaced"/>
</dbReference>
<comment type="similarity">
    <text evidence="1 7">Belongs to the MYST (SAS/MOZ) family.</text>
</comment>
<organism evidence="10 11">
    <name type="scientific">Parascaris equorum</name>
    <name type="common">Equine roundworm</name>
    <dbReference type="NCBI Taxonomy" id="6256"/>
    <lineage>
        <taxon>Eukaryota</taxon>
        <taxon>Metazoa</taxon>
        <taxon>Ecdysozoa</taxon>
        <taxon>Nematoda</taxon>
        <taxon>Chromadorea</taxon>
        <taxon>Rhabditida</taxon>
        <taxon>Spirurina</taxon>
        <taxon>Ascaridomorpha</taxon>
        <taxon>Ascaridoidea</taxon>
        <taxon>Ascarididae</taxon>
        <taxon>Parascaris</taxon>
    </lineage>
</organism>
<dbReference type="Pfam" id="PF01853">
    <property type="entry name" value="MOZ_SAS"/>
    <property type="match status" value="1"/>
</dbReference>
<evidence type="ECO:0000256" key="6">
    <source>
        <dbReference type="ARBA" id="ARBA00022990"/>
    </source>
</evidence>
<evidence type="ECO:0000256" key="4">
    <source>
        <dbReference type="ARBA" id="ARBA00022771"/>
    </source>
</evidence>
<dbReference type="GO" id="GO:0010484">
    <property type="term" value="F:histone H3 acetyltransferase activity"/>
    <property type="evidence" value="ECO:0007669"/>
    <property type="project" value="TreeGrafter"/>
</dbReference>
<evidence type="ECO:0000313" key="10">
    <source>
        <dbReference type="Proteomes" id="UP000887564"/>
    </source>
</evidence>
<keyword evidence="4" id="KW-0863">Zinc-finger</keyword>
<keyword evidence="4" id="KW-0479">Metal-binding</keyword>
<dbReference type="InterPro" id="IPR002717">
    <property type="entry name" value="HAT_MYST-type"/>
</dbReference>
<sequence>RIDRRYKFHCCGSDIASFQPHSRIKLEENNDATSKRPKGDKEQERAGSHRLKNIVFGRFKMETWCSSSYPEEYSRLATLHVCEFCMQYMRCKAACRRHLVDGSLSLLYCQNICLLAKLFLDHKTLYYDVEPFLFYVLTLNDDSGCHFVGYFSKVFFCLRTPCIINFFDIIYSGNLSLHAYHIDR</sequence>
<dbReference type="PANTHER" id="PTHR10615">
    <property type="entry name" value="HISTONE ACETYLTRANSFERASE"/>
    <property type="match status" value="1"/>
</dbReference>
<dbReference type="Gene3D" id="3.40.630.30">
    <property type="match status" value="1"/>
</dbReference>
<comment type="catalytic activity">
    <reaction evidence="7">
        <text>L-lysyl-[protein] + acetyl-CoA = N(6)-acetyl-L-lysyl-[protein] + CoA + H(+)</text>
        <dbReference type="Rhea" id="RHEA:45948"/>
        <dbReference type="Rhea" id="RHEA-COMP:9752"/>
        <dbReference type="Rhea" id="RHEA-COMP:10731"/>
        <dbReference type="ChEBI" id="CHEBI:15378"/>
        <dbReference type="ChEBI" id="CHEBI:29969"/>
        <dbReference type="ChEBI" id="CHEBI:57287"/>
        <dbReference type="ChEBI" id="CHEBI:57288"/>
        <dbReference type="ChEBI" id="CHEBI:61930"/>
        <dbReference type="EC" id="2.3.1.48"/>
    </reaction>
</comment>
<evidence type="ECO:0000256" key="8">
    <source>
        <dbReference type="SAM" id="MobiDB-lite"/>
    </source>
</evidence>
<dbReference type="GO" id="GO:0003682">
    <property type="term" value="F:chromatin binding"/>
    <property type="evidence" value="ECO:0007669"/>
    <property type="project" value="TreeGrafter"/>
</dbReference>
<evidence type="ECO:0000256" key="3">
    <source>
        <dbReference type="ARBA" id="ARBA00022679"/>
    </source>
</evidence>
<keyword evidence="10" id="KW-1185">Reference proteome</keyword>
<dbReference type="FunFam" id="3.30.60.60:FF:000001">
    <property type="entry name" value="Histone acetyltransferase"/>
    <property type="match status" value="1"/>
</dbReference>
<evidence type="ECO:0000313" key="11">
    <source>
        <dbReference type="WBParaSite" id="PEQ_0000707101-mRNA-1"/>
    </source>
</evidence>
<proteinExistence type="inferred from homology"/>
<dbReference type="InterPro" id="IPR016181">
    <property type="entry name" value="Acyl_CoA_acyltransferase"/>
</dbReference>
<keyword evidence="3" id="KW-0808">Transferase</keyword>
<dbReference type="GO" id="GO:0003712">
    <property type="term" value="F:transcription coregulator activity"/>
    <property type="evidence" value="ECO:0007669"/>
    <property type="project" value="TreeGrafter"/>
</dbReference>
<dbReference type="PROSITE" id="PS51726">
    <property type="entry name" value="MYST_HAT"/>
    <property type="match status" value="1"/>
</dbReference>
<evidence type="ECO:0000259" key="9">
    <source>
        <dbReference type="PROSITE" id="PS51726"/>
    </source>
</evidence>
<evidence type="ECO:0000256" key="7">
    <source>
        <dbReference type="RuleBase" id="RU361211"/>
    </source>
</evidence>
<keyword evidence="7" id="KW-0539">Nucleus</keyword>